<keyword evidence="2" id="KW-0294">Fucose metabolism</keyword>
<dbReference type="Gene3D" id="3.40.50.11350">
    <property type="match status" value="1"/>
</dbReference>
<dbReference type="Pfam" id="PF10250">
    <property type="entry name" value="O-FucT"/>
    <property type="match status" value="1"/>
</dbReference>
<dbReference type="OrthoDB" id="2559662at2759"/>
<sequence length="480" mass="54507">MNILSAAARRFISIPDITERGSGYELIHSDPENAGTSGGNSLRTRTSRRRRCASCLFQFFTLRRICCILTLIPTLVVLGILCSGIPPSFNDVRRYERGLPQNNATRAQIEGGVRYLRFQDPLFGHGLNNIMQERIMMSQLSYLTNRSYVFEDYIWSLMSTPYTIYDFALRPTRMPLNAFISGPTAGGPMSDTTPRAVTVELWDAVCPRDRVRVVNSKDAPSEADGASLLEWWKGELGKIDETCVEISGEKRVFDLFLFGGQRMHSLWPQLSTSPILRQFTWSPLVHSTILRNFALFQPSDTRSLSNFSEGSKLSGLVAVHLRRGDYKRHCPRLVHWDSRYMGFNSFPGLPDTFEPDKLEDEAKAAYYMQHCLPTVEQLVQRLHDVRKENPGLKRVYVMTNAWGWWIKSLLDALQKDGWDDLASTLDLQLDSEQFWVANAVDMAIGEKAEVFVGNGFSSMTANIVMLRMAKELPVDSCRFL</sequence>
<dbReference type="GO" id="GO:0006004">
    <property type="term" value="P:fucose metabolic process"/>
    <property type="evidence" value="ECO:0007669"/>
    <property type="project" value="UniProtKB-KW"/>
</dbReference>
<name>A0A5C3LVH9_9AGAR</name>
<dbReference type="STRING" id="68775.A0A5C3LVH9"/>
<evidence type="ECO:0000313" key="5">
    <source>
        <dbReference type="EMBL" id="TFK37209.1"/>
    </source>
</evidence>
<proteinExistence type="predicted"/>
<gene>
    <name evidence="5" type="ORF">BDQ12DRAFT_736355</name>
</gene>
<dbReference type="GO" id="GO:0016740">
    <property type="term" value="F:transferase activity"/>
    <property type="evidence" value="ECO:0007669"/>
    <property type="project" value="UniProtKB-KW"/>
</dbReference>
<evidence type="ECO:0008006" key="7">
    <source>
        <dbReference type="Google" id="ProtNLM"/>
    </source>
</evidence>
<evidence type="ECO:0000313" key="6">
    <source>
        <dbReference type="Proteomes" id="UP000308652"/>
    </source>
</evidence>
<evidence type="ECO:0000256" key="2">
    <source>
        <dbReference type="ARBA" id="ARBA00023253"/>
    </source>
</evidence>
<feature type="transmembrane region" description="Helical" evidence="4">
    <location>
        <begin position="55"/>
        <end position="81"/>
    </location>
</feature>
<keyword evidence="6" id="KW-1185">Reference proteome</keyword>
<organism evidence="5 6">
    <name type="scientific">Crucibulum laeve</name>
    <dbReference type="NCBI Taxonomy" id="68775"/>
    <lineage>
        <taxon>Eukaryota</taxon>
        <taxon>Fungi</taxon>
        <taxon>Dikarya</taxon>
        <taxon>Basidiomycota</taxon>
        <taxon>Agaricomycotina</taxon>
        <taxon>Agaricomycetes</taxon>
        <taxon>Agaricomycetidae</taxon>
        <taxon>Agaricales</taxon>
        <taxon>Agaricineae</taxon>
        <taxon>Nidulariaceae</taxon>
        <taxon>Crucibulum</taxon>
    </lineage>
</organism>
<dbReference type="EMBL" id="ML213609">
    <property type="protein sequence ID" value="TFK37209.1"/>
    <property type="molecule type" value="Genomic_DNA"/>
</dbReference>
<dbReference type="CDD" id="cd11296">
    <property type="entry name" value="O-FucT_like"/>
    <property type="match status" value="1"/>
</dbReference>
<keyword evidence="4" id="KW-1133">Transmembrane helix</keyword>
<dbReference type="Proteomes" id="UP000308652">
    <property type="component" value="Unassembled WGS sequence"/>
</dbReference>
<keyword evidence="4" id="KW-0812">Transmembrane</keyword>
<evidence type="ECO:0000256" key="3">
    <source>
        <dbReference type="ARBA" id="ARBA00023277"/>
    </source>
</evidence>
<keyword evidence="3" id="KW-0119">Carbohydrate metabolism</keyword>
<reference evidence="5 6" key="1">
    <citation type="journal article" date="2019" name="Nat. Ecol. Evol.">
        <title>Megaphylogeny resolves global patterns of mushroom evolution.</title>
        <authorList>
            <person name="Varga T."/>
            <person name="Krizsan K."/>
            <person name="Foldi C."/>
            <person name="Dima B."/>
            <person name="Sanchez-Garcia M."/>
            <person name="Sanchez-Ramirez S."/>
            <person name="Szollosi G.J."/>
            <person name="Szarkandi J.G."/>
            <person name="Papp V."/>
            <person name="Albert L."/>
            <person name="Andreopoulos W."/>
            <person name="Angelini C."/>
            <person name="Antonin V."/>
            <person name="Barry K.W."/>
            <person name="Bougher N.L."/>
            <person name="Buchanan P."/>
            <person name="Buyck B."/>
            <person name="Bense V."/>
            <person name="Catcheside P."/>
            <person name="Chovatia M."/>
            <person name="Cooper J."/>
            <person name="Damon W."/>
            <person name="Desjardin D."/>
            <person name="Finy P."/>
            <person name="Geml J."/>
            <person name="Haridas S."/>
            <person name="Hughes K."/>
            <person name="Justo A."/>
            <person name="Karasinski D."/>
            <person name="Kautmanova I."/>
            <person name="Kiss B."/>
            <person name="Kocsube S."/>
            <person name="Kotiranta H."/>
            <person name="LaButti K.M."/>
            <person name="Lechner B.E."/>
            <person name="Liimatainen K."/>
            <person name="Lipzen A."/>
            <person name="Lukacs Z."/>
            <person name="Mihaltcheva S."/>
            <person name="Morgado L.N."/>
            <person name="Niskanen T."/>
            <person name="Noordeloos M.E."/>
            <person name="Ohm R.A."/>
            <person name="Ortiz-Santana B."/>
            <person name="Ovrebo C."/>
            <person name="Racz N."/>
            <person name="Riley R."/>
            <person name="Savchenko A."/>
            <person name="Shiryaev A."/>
            <person name="Soop K."/>
            <person name="Spirin V."/>
            <person name="Szebenyi C."/>
            <person name="Tomsovsky M."/>
            <person name="Tulloss R.E."/>
            <person name="Uehling J."/>
            <person name="Grigoriev I.V."/>
            <person name="Vagvolgyi C."/>
            <person name="Papp T."/>
            <person name="Martin F.M."/>
            <person name="Miettinen O."/>
            <person name="Hibbett D.S."/>
            <person name="Nagy L.G."/>
        </authorList>
    </citation>
    <scope>NUCLEOTIDE SEQUENCE [LARGE SCALE GENOMIC DNA]</scope>
    <source>
        <strain evidence="5 6">CBS 166.37</strain>
    </source>
</reference>
<keyword evidence="1" id="KW-0808">Transferase</keyword>
<dbReference type="AlphaFoldDB" id="A0A5C3LVH9"/>
<dbReference type="InterPro" id="IPR019378">
    <property type="entry name" value="GDP-Fuc_O-FucTrfase"/>
</dbReference>
<evidence type="ECO:0000256" key="1">
    <source>
        <dbReference type="ARBA" id="ARBA00022679"/>
    </source>
</evidence>
<protein>
    <recommendedName>
        <fullName evidence="7">GDP-fucose protein O-fucosyltransferase-domain-containing protein</fullName>
    </recommendedName>
</protein>
<keyword evidence="4" id="KW-0472">Membrane</keyword>
<evidence type="ECO:0000256" key="4">
    <source>
        <dbReference type="SAM" id="Phobius"/>
    </source>
</evidence>
<accession>A0A5C3LVH9</accession>